<name>A0A4S4M600_9APHY</name>
<feature type="compositionally biased region" description="Low complexity" evidence="1">
    <location>
        <begin position="54"/>
        <end position="66"/>
    </location>
</feature>
<gene>
    <name evidence="2" type="ORF">EUX98_g8548</name>
</gene>
<reference evidence="2 3" key="1">
    <citation type="submission" date="2019-02" db="EMBL/GenBank/DDBJ databases">
        <title>Genome sequencing of the rare red list fungi Antrodiella citrinella (Flaviporus citrinellus).</title>
        <authorList>
            <person name="Buettner E."/>
            <person name="Kellner H."/>
        </authorList>
    </citation>
    <scope>NUCLEOTIDE SEQUENCE [LARGE SCALE GENOMIC DNA]</scope>
    <source>
        <strain evidence="2 3">DSM 108506</strain>
    </source>
</reference>
<keyword evidence="3" id="KW-1185">Reference proteome</keyword>
<feature type="non-terminal residue" evidence="2">
    <location>
        <position position="1"/>
    </location>
</feature>
<feature type="region of interest" description="Disordered" evidence="1">
    <location>
        <begin position="384"/>
        <end position="427"/>
    </location>
</feature>
<evidence type="ECO:0000313" key="3">
    <source>
        <dbReference type="Proteomes" id="UP000308730"/>
    </source>
</evidence>
<feature type="compositionally biased region" description="Polar residues" evidence="1">
    <location>
        <begin position="388"/>
        <end position="405"/>
    </location>
</feature>
<sequence length="1052" mass="114801">REAELTAPNAICYCGGQWGDHDILTTSSTPSPTLDTAPGSSHTSASVSNAASRPLPLAPAAPTLTTGNGSPGQGNPFVSVPIAPFMHLAASTGNVSQQRRESAQRTLPQHQTAAGRVPRGRGGNPATQRIVQPPSSLNMHVAVLPICLEPNRVNTSEVSISMPRLNQDGFSNLFKTLDSYQLAYRFSNDLIDDESIYNSLLNTLISSLSKNDIRVASDPVSEHASGSGVDYASSRLMILDRGRPNRTTADYLCKPAPLVNWHITKSFLTSGKVGGAGPQYFFNHPSEPGATVVLLSPRFAHLKGPIRAFLPASPTPCGCADSSTHGCYSIRLLLRFPPFATLNKSFNPDNPTDTVDFADTQNLCNTDGLCDYCPVCRTGTLGHEESAENASQSVHRATRTRTASESEAGPSTIRRRINPPALGHQPTILDLGRRSTILDRGAPGPSLPIVPLPLPWGGPNAFSWPPVASPANRLPLPMPPTLPVPEPVPVPEPTHREPSPEPPVAPKFSACSFDKPVYEKLYFAVRGAIKSPSDLFAPIITAEGDYDVNVIATCLIDALVWLFRGEAMEDFEKGPGISAMHLGPETLLDLFESHSPFEATLTTGDGFTHSVFHKAVNMLLEKPGMMRKRSSKSHFMVPNISMGYVMINEIEQIKAMWQTLGFLLCVYVARYQRTPSTSLSPFLLAALVSPSNAPGLRLPIEVIAHFDRDAALALSPWFSIDPTSTIDVKAVPQPPVVGMLIELDYDAVTILRKITNEAAYDELSSDVLIRQLLHDDGMALFKTDQFKALRLGFDTVLGLEPGDVSPVPDGPLPDLPLCPPSGLLTRGQRYLERPQTPEPLGTPSGTRYTYAAVDVTFVDMFRRTALEKASELDPKTAELQVGIMACGYGDIVLLSPDELIATFQEYTCSPYPDCDYAKEVAERLFMFCFFRYLHLPGHPDHPLVRHLVEPDVFEREQNNLLLRSTVLLRFLTDGPILPIIDWSPEIKFVHFPASSEPSVAVKTCFQQIIVKINPRLQRMLVECAFAEDAVDTEFDAWFHSCILFNGDGYSLA</sequence>
<dbReference type="OrthoDB" id="2757435at2759"/>
<dbReference type="Proteomes" id="UP000308730">
    <property type="component" value="Unassembled WGS sequence"/>
</dbReference>
<dbReference type="EMBL" id="SGPM01000485">
    <property type="protein sequence ID" value="THH20619.1"/>
    <property type="molecule type" value="Genomic_DNA"/>
</dbReference>
<comment type="caution">
    <text evidence="2">The sequence shown here is derived from an EMBL/GenBank/DDBJ whole genome shotgun (WGS) entry which is preliminary data.</text>
</comment>
<feature type="region of interest" description="Disordered" evidence="1">
    <location>
        <begin position="91"/>
        <end position="131"/>
    </location>
</feature>
<feature type="region of interest" description="Disordered" evidence="1">
    <location>
        <begin position="24"/>
        <end position="77"/>
    </location>
</feature>
<dbReference type="AlphaFoldDB" id="A0A4S4M600"/>
<organism evidence="2 3">
    <name type="scientific">Antrodiella citrinella</name>
    <dbReference type="NCBI Taxonomy" id="2447956"/>
    <lineage>
        <taxon>Eukaryota</taxon>
        <taxon>Fungi</taxon>
        <taxon>Dikarya</taxon>
        <taxon>Basidiomycota</taxon>
        <taxon>Agaricomycotina</taxon>
        <taxon>Agaricomycetes</taxon>
        <taxon>Polyporales</taxon>
        <taxon>Steccherinaceae</taxon>
        <taxon>Antrodiella</taxon>
    </lineage>
</organism>
<evidence type="ECO:0008006" key="4">
    <source>
        <dbReference type="Google" id="ProtNLM"/>
    </source>
</evidence>
<protein>
    <recommendedName>
        <fullName evidence="4">HECT domain-containing protein</fullName>
    </recommendedName>
</protein>
<accession>A0A4S4M600</accession>
<evidence type="ECO:0000313" key="2">
    <source>
        <dbReference type="EMBL" id="THH20619.1"/>
    </source>
</evidence>
<evidence type="ECO:0000256" key="1">
    <source>
        <dbReference type="SAM" id="MobiDB-lite"/>
    </source>
</evidence>
<proteinExistence type="predicted"/>
<feature type="compositionally biased region" description="Polar residues" evidence="1">
    <location>
        <begin position="38"/>
        <end position="51"/>
    </location>
</feature>